<evidence type="ECO:0000313" key="3">
    <source>
        <dbReference type="EMBL" id="VFR58847.1"/>
    </source>
</evidence>
<accession>A0A484SAY4</accession>
<dbReference type="Pfam" id="PF04917">
    <property type="entry name" value="Shufflon_N"/>
    <property type="match status" value="1"/>
</dbReference>
<dbReference type="EMBL" id="CAADID010000007">
    <property type="protein sequence ID" value="VFR58847.1"/>
    <property type="molecule type" value="Genomic_DNA"/>
</dbReference>
<name>A0A484SAY4_9ZZZZ</name>
<gene>
    <name evidence="2" type="ORF">ANT2_1829</name>
    <name evidence="3" type="ORF">ANT3_1831</name>
</gene>
<feature type="domain" description="Bacterial shufflon protein N-terminal" evidence="1">
    <location>
        <begin position="242"/>
        <end position="302"/>
    </location>
</feature>
<sequence>MLALAVAAALSTLVAVWAASAWVARLDDAAAESVGAWLVALHAAAAPVVREIERAERGEAGPPLSPALTGLARLPVATLKALGHLEPGFPERSAWGAPARLELLRSQACPGPQCRIDLLLHTPVSGAEGRASDDVGRIGGVLLAARGLAGAIHPQAPGQLRGANFALPNPPAPGLAALPVGTVALHARGAPLVDDPYVRRRDTRDPDLQGPLTVAGAIHGGAELLVDGTMTGRGDLRIAGQVQGGGIVALGAVSGAEVRSQGRLSSGEYLMLEAQAVPGSPCSSAGLVARDASGALLACQQGTWRLQGGGFGGMFLMEASGRCVARDGFKPNPVTGACSCPAGFLPYPVALTRGGFHDEDFQFYRTYVCMP</sequence>
<dbReference type="AlphaFoldDB" id="A0A484SAY4"/>
<proteinExistence type="predicted"/>
<reference evidence="3" key="1">
    <citation type="submission" date="2019-03" db="EMBL/GenBank/DDBJ databases">
        <authorList>
            <person name="Danneels B."/>
        </authorList>
    </citation>
    <scope>NUCLEOTIDE SEQUENCE</scope>
</reference>
<organism evidence="3">
    <name type="scientific">plant metagenome</name>
    <dbReference type="NCBI Taxonomy" id="1297885"/>
    <lineage>
        <taxon>unclassified sequences</taxon>
        <taxon>metagenomes</taxon>
        <taxon>organismal metagenomes</taxon>
    </lineage>
</organism>
<dbReference type="EMBL" id="CAADIG010000025">
    <property type="protein sequence ID" value="VFR47673.1"/>
    <property type="molecule type" value="Genomic_DNA"/>
</dbReference>
<evidence type="ECO:0000259" key="1">
    <source>
        <dbReference type="Pfam" id="PF04917"/>
    </source>
</evidence>
<dbReference type="InterPro" id="IPR007001">
    <property type="entry name" value="Shufflon_N"/>
</dbReference>
<evidence type="ECO:0000313" key="2">
    <source>
        <dbReference type="EMBL" id="VFR47673.1"/>
    </source>
</evidence>
<protein>
    <submittedName>
        <fullName evidence="3">Putative exported protein</fullName>
    </submittedName>
</protein>